<dbReference type="Proteomes" id="UP000288227">
    <property type="component" value="Unassembled WGS sequence"/>
</dbReference>
<comment type="caution">
    <text evidence="2">The sequence shown here is derived from an EMBL/GenBank/DDBJ whole genome shotgun (WGS) entry which is preliminary data.</text>
</comment>
<keyword evidence="1" id="KW-0732">Signal</keyword>
<proteinExistence type="predicted"/>
<reference evidence="2 3" key="1">
    <citation type="submission" date="2018-11" db="EMBL/GenBank/DDBJ databases">
        <title>Chryseotalea sanarue gen. nov., sp., nov., a member of the family Cytophagaceae, isolated from a brackish lake in Hamamatsu Japan.</title>
        <authorList>
            <person name="Maejima Y."/>
            <person name="Iino T."/>
            <person name="Muraguchi Y."/>
            <person name="Fukuda K."/>
            <person name="Ohkuma M."/>
            <person name="Moriuchi R."/>
            <person name="Dohra H."/>
            <person name="Kimbara K."/>
            <person name="Shintani M."/>
        </authorList>
    </citation>
    <scope>NUCLEOTIDE SEQUENCE [LARGE SCALE GENOMIC DNA]</scope>
    <source>
        <strain evidence="2 3">Ys</strain>
    </source>
</reference>
<accession>A0A401UC67</accession>
<organism evidence="2 3">
    <name type="scientific">Chryseotalea sanaruensis</name>
    <dbReference type="NCBI Taxonomy" id="2482724"/>
    <lineage>
        <taxon>Bacteria</taxon>
        <taxon>Pseudomonadati</taxon>
        <taxon>Bacteroidota</taxon>
        <taxon>Cytophagia</taxon>
        <taxon>Cytophagales</taxon>
        <taxon>Chryseotaleaceae</taxon>
        <taxon>Chryseotalea</taxon>
    </lineage>
</organism>
<evidence type="ECO:0000313" key="2">
    <source>
        <dbReference type="EMBL" id="GCC52477.1"/>
    </source>
</evidence>
<feature type="chain" id="PRO_5019227564" description="Rieske domain-containing protein" evidence="1">
    <location>
        <begin position="28"/>
        <end position="150"/>
    </location>
</feature>
<gene>
    <name evidence="2" type="ORF">SanaruYs_27140</name>
</gene>
<dbReference type="Gene3D" id="2.102.10.10">
    <property type="entry name" value="Rieske [2Fe-2S] iron-sulphur domain"/>
    <property type="match status" value="1"/>
</dbReference>
<dbReference type="EMBL" id="BHXQ01000005">
    <property type="protein sequence ID" value="GCC52477.1"/>
    <property type="molecule type" value="Genomic_DNA"/>
</dbReference>
<evidence type="ECO:0008006" key="4">
    <source>
        <dbReference type="Google" id="ProtNLM"/>
    </source>
</evidence>
<dbReference type="OrthoDB" id="1201186at2"/>
<evidence type="ECO:0000313" key="3">
    <source>
        <dbReference type="Proteomes" id="UP000288227"/>
    </source>
</evidence>
<evidence type="ECO:0000256" key="1">
    <source>
        <dbReference type="SAM" id="SignalP"/>
    </source>
</evidence>
<dbReference type="RefSeq" id="WP_127123136.1">
    <property type="nucleotide sequence ID" value="NZ_BHXQ01000005.1"/>
</dbReference>
<dbReference type="PROSITE" id="PS51257">
    <property type="entry name" value="PROKAR_LIPOPROTEIN"/>
    <property type="match status" value="1"/>
</dbReference>
<sequence length="150" mass="16430">MITRSLKKYQFFLVVLAMLFSCQPQLSDDQIPLVPFEPIVLNIALPSYSTLQSTGGYKELSSGGTRGIILYRLNTATILAFERNCSFQPQDACATVNVHPSGLFMNDACCGSTFHFDNGNPSGGAAWRPLVQYNTNLIGNTLTITDQTIN</sequence>
<keyword evidence="3" id="KW-1185">Reference proteome</keyword>
<name>A0A401UC67_9BACT</name>
<dbReference type="GO" id="GO:0051537">
    <property type="term" value="F:2 iron, 2 sulfur cluster binding"/>
    <property type="evidence" value="ECO:0007669"/>
    <property type="project" value="InterPro"/>
</dbReference>
<protein>
    <recommendedName>
        <fullName evidence="4">Rieske domain-containing protein</fullName>
    </recommendedName>
</protein>
<dbReference type="AlphaFoldDB" id="A0A401UC67"/>
<dbReference type="InterPro" id="IPR036922">
    <property type="entry name" value="Rieske_2Fe-2S_sf"/>
</dbReference>
<feature type="signal peptide" evidence="1">
    <location>
        <begin position="1"/>
        <end position="27"/>
    </location>
</feature>